<dbReference type="Proteomes" id="UP000316621">
    <property type="component" value="Chromosome 3"/>
</dbReference>
<proteinExistence type="predicted"/>
<organism evidence="1 2">
    <name type="scientific">Papaver somniferum</name>
    <name type="common">Opium poppy</name>
    <dbReference type="NCBI Taxonomy" id="3469"/>
    <lineage>
        <taxon>Eukaryota</taxon>
        <taxon>Viridiplantae</taxon>
        <taxon>Streptophyta</taxon>
        <taxon>Embryophyta</taxon>
        <taxon>Tracheophyta</taxon>
        <taxon>Spermatophyta</taxon>
        <taxon>Magnoliopsida</taxon>
        <taxon>Ranunculales</taxon>
        <taxon>Papaveraceae</taxon>
        <taxon>Papaveroideae</taxon>
        <taxon>Papaver</taxon>
    </lineage>
</organism>
<dbReference type="Gramene" id="RZC53071">
    <property type="protein sequence ID" value="RZC53071"/>
    <property type="gene ID" value="C5167_011928"/>
</dbReference>
<evidence type="ECO:0000313" key="2">
    <source>
        <dbReference type="Proteomes" id="UP000316621"/>
    </source>
</evidence>
<sequence>MRYEEQQNRCSDKTQTLSRLSLTVIRRGKVTRGKVTRPQTWLQRS</sequence>
<keyword evidence="2" id="KW-1185">Reference proteome</keyword>
<name>A0A4Y7IZE2_PAPSO</name>
<dbReference type="AlphaFoldDB" id="A0A4Y7IZE2"/>
<dbReference type="EMBL" id="CM010717">
    <property type="protein sequence ID" value="RZC53071.1"/>
    <property type="molecule type" value="Genomic_DNA"/>
</dbReference>
<reference evidence="1 2" key="1">
    <citation type="journal article" date="2018" name="Science">
        <title>The opium poppy genome and morphinan production.</title>
        <authorList>
            <person name="Guo L."/>
            <person name="Winzer T."/>
            <person name="Yang X."/>
            <person name="Li Y."/>
            <person name="Ning Z."/>
            <person name="He Z."/>
            <person name="Teodor R."/>
            <person name="Lu Y."/>
            <person name="Bowser T.A."/>
            <person name="Graham I.A."/>
            <person name="Ye K."/>
        </authorList>
    </citation>
    <scope>NUCLEOTIDE SEQUENCE [LARGE SCALE GENOMIC DNA]</scope>
    <source>
        <strain evidence="2">cv. HN1</strain>
        <tissue evidence="1">Leaves</tissue>
    </source>
</reference>
<accession>A0A4Y7IZE2</accession>
<evidence type="ECO:0000313" key="1">
    <source>
        <dbReference type="EMBL" id="RZC53071.1"/>
    </source>
</evidence>
<gene>
    <name evidence="1" type="ORF">C5167_011928</name>
</gene>
<protein>
    <submittedName>
        <fullName evidence="1">Uncharacterized protein</fullName>
    </submittedName>
</protein>